<evidence type="ECO:0000256" key="2">
    <source>
        <dbReference type="ARBA" id="ARBA00022741"/>
    </source>
</evidence>
<keyword evidence="3 5" id="KW-0067">ATP-binding</keyword>
<dbReference type="EMBL" id="MQWA01000001">
    <property type="protein sequence ID" value="PQJ29034.1"/>
    <property type="molecule type" value="Genomic_DNA"/>
</dbReference>
<reference evidence="5 6" key="1">
    <citation type="submission" date="2016-12" db="EMBL/GenBank/DDBJ databases">
        <title>Study of bacterial adaptation to deep sea.</title>
        <authorList>
            <person name="Song J."/>
            <person name="Yoshizawa S."/>
            <person name="Kogure K."/>
        </authorList>
    </citation>
    <scope>NUCLEOTIDE SEQUENCE [LARGE SCALE GENOMIC DNA]</scope>
    <source>
        <strain evidence="5 6">SAORIC-165</strain>
    </source>
</reference>
<evidence type="ECO:0000256" key="3">
    <source>
        <dbReference type="ARBA" id="ARBA00022840"/>
    </source>
</evidence>
<organism evidence="5 6">
    <name type="scientific">Rubritalea profundi</name>
    <dbReference type="NCBI Taxonomy" id="1658618"/>
    <lineage>
        <taxon>Bacteria</taxon>
        <taxon>Pseudomonadati</taxon>
        <taxon>Verrucomicrobiota</taxon>
        <taxon>Verrucomicrobiia</taxon>
        <taxon>Verrucomicrobiales</taxon>
        <taxon>Rubritaleaceae</taxon>
        <taxon>Rubritalea</taxon>
    </lineage>
</organism>
<accession>A0A2S7U3R2</accession>
<gene>
    <name evidence="5" type="ORF">BSZ32_11405</name>
</gene>
<dbReference type="Proteomes" id="UP000239907">
    <property type="component" value="Unassembled WGS sequence"/>
</dbReference>
<protein>
    <submittedName>
        <fullName evidence="5">Urea ABC transporter ATP-binding protein UrtD</fullName>
    </submittedName>
</protein>
<name>A0A2S7U3R2_9BACT</name>
<keyword evidence="2" id="KW-0547">Nucleotide-binding</keyword>
<evidence type="ECO:0000259" key="4">
    <source>
        <dbReference type="PROSITE" id="PS50893"/>
    </source>
</evidence>
<sequence length="262" mass="29779">MSHKPLYKDTDLVLSIESVMKSFDGFRAINDLNFYLGEGELRTIIGPNGAGKSTFMDLITGRTRPDEGSLIYHQDDGHDMDLTKLREYEINRLGISRKFQAPSVYQQHTVYDNIVLSLNKDRSVLKSLFYRVSADDREFIDEILGTIRLKGMINNLAGSLSHGQKQWLEIGMLLAQQPRILLVDEPAAGMSDEETERTGELLLSLEGKHSIIVVEHDMEFIRQIARKVTVLHQGHVIKEGKFLEVANDPTVKEVYLGRQKHE</sequence>
<keyword evidence="1" id="KW-0813">Transport</keyword>
<dbReference type="GO" id="GO:0005886">
    <property type="term" value="C:plasma membrane"/>
    <property type="evidence" value="ECO:0007669"/>
    <property type="project" value="TreeGrafter"/>
</dbReference>
<dbReference type="RefSeq" id="WP_105043528.1">
    <property type="nucleotide sequence ID" value="NZ_MQWA01000001.1"/>
</dbReference>
<proteinExistence type="predicted"/>
<dbReference type="NCBIfam" id="TIGR03411">
    <property type="entry name" value="urea_trans_UrtD"/>
    <property type="match status" value="1"/>
</dbReference>
<evidence type="ECO:0000256" key="1">
    <source>
        <dbReference type="ARBA" id="ARBA00022448"/>
    </source>
</evidence>
<comment type="caution">
    <text evidence="5">The sequence shown here is derived from an EMBL/GenBank/DDBJ whole genome shotgun (WGS) entry which is preliminary data.</text>
</comment>
<feature type="domain" description="ABC transporter" evidence="4">
    <location>
        <begin position="14"/>
        <end position="258"/>
    </location>
</feature>
<dbReference type="PROSITE" id="PS50893">
    <property type="entry name" value="ABC_TRANSPORTER_2"/>
    <property type="match status" value="1"/>
</dbReference>
<evidence type="ECO:0000313" key="5">
    <source>
        <dbReference type="EMBL" id="PQJ29034.1"/>
    </source>
</evidence>
<dbReference type="SMART" id="SM00382">
    <property type="entry name" value="AAA"/>
    <property type="match status" value="1"/>
</dbReference>
<dbReference type="GO" id="GO:0016887">
    <property type="term" value="F:ATP hydrolysis activity"/>
    <property type="evidence" value="ECO:0007669"/>
    <property type="project" value="InterPro"/>
</dbReference>
<dbReference type="SUPFAM" id="SSF52540">
    <property type="entry name" value="P-loop containing nucleoside triphosphate hydrolases"/>
    <property type="match status" value="1"/>
</dbReference>
<dbReference type="InterPro" id="IPR003593">
    <property type="entry name" value="AAA+_ATPase"/>
</dbReference>
<dbReference type="Pfam" id="PF00005">
    <property type="entry name" value="ABC_tran"/>
    <property type="match status" value="1"/>
</dbReference>
<dbReference type="GO" id="GO:0005524">
    <property type="term" value="F:ATP binding"/>
    <property type="evidence" value="ECO:0007669"/>
    <property type="project" value="UniProtKB-KW"/>
</dbReference>
<keyword evidence="6" id="KW-1185">Reference proteome</keyword>
<evidence type="ECO:0000313" key="6">
    <source>
        <dbReference type="Proteomes" id="UP000239907"/>
    </source>
</evidence>
<dbReference type="OrthoDB" id="9805514at2"/>
<dbReference type="PANTHER" id="PTHR45772">
    <property type="entry name" value="CONSERVED COMPONENT OF ABC TRANSPORTER FOR NATURAL AMINO ACIDS-RELATED"/>
    <property type="match status" value="1"/>
</dbReference>
<dbReference type="InterPro" id="IPR017781">
    <property type="entry name" value="ABC_transptr_urea_ATP-bd_UrtD"/>
</dbReference>
<dbReference type="PANTHER" id="PTHR45772:SF8">
    <property type="entry name" value="HIGH-AFFINITY BRANCHED-CHAIN AMINO ACID TRANSPORT ATP-BINDING PROTEIN"/>
    <property type="match status" value="1"/>
</dbReference>
<dbReference type="InterPro" id="IPR027417">
    <property type="entry name" value="P-loop_NTPase"/>
</dbReference>
<dbReference type="CDD" id="cd03219">
    <property type="entry name" value="ABC_Mj1267_LivG_branched"/>
    <property type="match status" value="1"/>
</dbReference>
<dbReference type="InterPro" id="IPR051120">
    <property type="entry name" value="ABC_AA/LPS_Transport"/>
</dbReference>
<dbReference type="AlphaFoldDB" id="A0A2S7U3R2"/>
<dbReference type="Gene3D" id="3.40.50.300">
    <property type="entry name" value="P-loop containing nucleotide triphosphate hydrolases"/>
    <property type="match status" value="1"/>
</dbReference>
<dbReference type="InterPro" id="IPR003439">
    <property type="entry name" value="ABC_transporter-like_ATP-bd"/>
</dbReference>